<dbReference type="HOGENOM" id="CLU_512892_0_0_1"/>
<dbReference type="EMBL" id="JH795856">
    <property type="protein sequence ID" value="EJU05327.1"/>
    <property type="molecule type" value="Genomic_DNA"/>
</dbReference>
<dbReference type="GeneID" id="63682884"/>
<dbReference type="OrthoDB" id="301415at2759"/>
<protein>
    <submittedName>
        <fullName evidence="1">Uncharacterized protein</fullName>
    </submittedName>
</protein>
<evidence type="ECO:0000313" key="1">
    <source>
        <dbReference type="EMBL" id="EJU05327.1"/>
    </source>
</evidence>
<proteinExistence type="predicted"/>
<name>M5GED6_DACPD</name>
<accession>M5GED6</accession>
<dbReference type="RefSeq" id="XP_040632221.1">
    <property type="nucleotide sequence ID" value="XM_040767822.1"/>
</dbReference>
<gene>
    <name evidence="1" type="ORF">DACRYDRAFT_103819</name>
</gene>
<organism evidence="1 2">
    <name type="scientific">Dacryopinax primogenitus (strain DJM 731)</name>
    <name type="common">Brown rot fungus</name>
    <dbReference type="NCBI Taxonomy" id="1858805"/>
    <lineage>
        <taxon>Eukaryota</taxon>
        <taxon>Fungi</taxon>
        <taxon>Dikarya</taxon>
        <taxon>Basidiomycota</taxon>
        <taxon>Agaricomycotina</taxon>
        <taxon>Dacrymycetes</taxon>
        <taxon>Dacrymycetales</taxon>
        <taxon>Dacrymycetaceae</taxon>
        <taxon>Dacryopinax</taxon>
    </lineage>
</organism>
<reference evidence="1 2" key="1">
    <citation type="journal article" date="2012" name="Science">
        <title>The Paleozoic origin of enzymatic lignin decomposition reconstructed from 31 fungal genomes.</title>
        <authorList>
            <person name="Floudas D."/>
            <person name="Binder M."/>
            <person name="Riley R."/>
            <person name="Barry K."/>
            <person name="Blanchette R.A."/>
            <person name="Henrissat B."/>
            <person name="Martinez A.T."/>
            <person name="Otillar R."/>
            <person name="Spatafora J.W."/>
            <person name="Yadav J.S."/>
            <person name="Aerts A."/>
            <person name="Benoit I."/>
            <person name="Boyd A."/>
            <person name="Carlson A."/>
            <person name="Copeland A."/>
            <person name="Coutinho P.M."/>
            <person name="de Vries R.P."/>
            <person name="Ferreira P."/>
            <person name="Findley K."/>
            <person name="Foster B."/>
            <person name="Gaskell J."/>
            <person name="Glotzer D."/>
            <person name="Gorecki P."/>
            <person name="Heitman J."/>
            <person name="Hesse C."/>
            <person name="Hori C."/>
            <person name="Igarashi K."/>
            <person name="Jurgens J.A."/>
            <person name="Kallen N."/>
            <person name="Kersten P."/>
            <person name="Kohler A."/>
            <person name="Kuees U."/>
            <person name="Kumar T.K.A."/>
            <person name="Kuo A."/>
            <person name="LaButti K."/>
            <person name="Larrondo L.F."/>
            <person name="Lindquist E."/>
            <person name="Ling A."/>
            <person name="Lombard V."/>
            <person name="Lucas S."/>
            <person name="Lundell T."/>
            <person name="Martin R."/>
            <person name="McLaughlin D.J."/>
            <person name="Morgenstern I."/>
            <person name="Morin E."/>
            <person name="Murat C."/>
            <person name="Nagy L.G."/>
            <person name="Nolan M."/>
            <person name="Ohm R.A."/>
            <person name="Patyshakuliyeva A."/>
            <person name="Rokas A."/>
            <person name="Ruiz-Duenas F.J."/>
            <person name="Sabat G."/>
            <person name="Salamov A."/>
            <person name="Samejima M."/>
            <person name="Schmutz J."/>
            <person name="Slot J.C."/>
            <person name="St John F."/>
            <person name="Stenlid J."/>
            <person name="Sun H."/>
            <person name="Sun S."/>
            <person name="Syed K."/>
            <person name="Tsang A."/>
            <person name="Wiebenga A."/>
            <person name="Young D."/>
            <person name="Pisabarro A."/>
            <person name="Eastwood D.C."/>
            <person name="Martin F."/>
            <person name="Cullen D."/>
            <person name="Grigoriev I.V."/>
            <person name="Hibbett D.S."/>
        </authorList>
    </citation>
    <scope>NUCLEOTIDE SEQUENCE [LARGE SCALE GENOMIC DNA]</scope>
    <source>
        <strain evidence="1 2">DJM-731 SS1</strain>
    </source>
</reference>
<dbReference type="AlphaFoldDB" id="M5GED6"/>
<dbReference type="Proteomes" id="UP000030653">
    <property type="component" value="Unassembled WGS sequence"/>
</dbReference>
<evidence type="ECO:0000313" key="2">
    <source>
        <dbReference type="Proteomes" id="UP000030653"/>
    </source>
</evidence>
<sequence>MLRCPAAGAQPQQVGWAPSAQLAGPAINVISPNVVQDIHHQTAGAQCNVYEGGKSPVQAVGPQFNHTLASPFANAGAVPVPAFAGHVPVFAGQAPAYAGPFPAFAGQIPAFQGSNQMPGLAAVPGFALNTGTSPLGYNTNHMMYSQQCQLVKMAVNAPCAEMMRVDTSIQHLVDRKSKSKQLGNTSKQLNNIPATLLAAKLKQYIFTQLYQKIQQDAHEFLFRLEFFKLCGPGLADLEKDLTVPAVYQQCFKEHMKNGMTTHVFQPNYLVEAFLLIKKEVWPAVSLWIEEATEGISHLDIVIPGLVLSTAVPSTALATGTDPAPMLAASGQSKHPSVNVTPPCPTKWVARELENSPDDAAIVHVLMHSDHLKVSQVNVLQVDKQVKNMLGQPSTFKTAHPTHLTLGKYPLTWQVLGNAQPFLVGHPTEVAAKQYFVWSKPGGPHHYVQIPVESTFLEQEGSILYWATALHELSKSFVQQYLDMNPNLTASQLEHPETRMVQGGLFQYQKDSPSQHGGLVTLIKEKVVGPLV</sequence>
<keyword evidence="2" id="KW-1185">Reference proteome</keyword>